<dbReference type="OrthoDB" id="9813379at2"/>
<dbReference type="InterPro" id="IPR038695">
    <property type="entry name" value="Saro_0823-like_sf"/>
</dbReference>
<dbReference type="InterPro" id="IPR003795">
    <property type="entry name" value="DUF192"/>
</dbReference>
<dbReference type="EMBL" id="BDUF01000101">
    <property type="protein sequence ID" value="GAX91534.1"/>
    <property type="molecule type" value="Genomic_DNA"/>
</dbReference>
<accession>A0A292YSX5</accession>
<evidence type="ECO:0000313" key="2">
    <source>
        <dbReference type="Proteomes" id="UP000217785"/>
    </source>
</evidence>
<comment type="caution">
    <text evidence="1">The sequence shown here is derived from an EMBL/GenBank/DDBJ whole genome shotgun (WGS) entry which is preliminary data.</text>
</comment>
<name>A0A292YSX5_9BACL</name>
<dbReference type="AlphaFoldDB" id="A0A292YSX5"/>
<keyword evidence="2" id="KW-1185">Reference proteome</keyword>
<dbReference type="PANTHER" id="PTHR37953">
    <property type="entry name" value="UPF0127 PROTEIN MJ1496"/>
    <property type="match status" value="1"/>
</dbReference>
<organism evidence="1 2">
    <name type="scientific">Effusibacillus lacus</name>
    <dbReference type="NCBI Taxonomy" id="1348429"/>
    <lineage>
        <taxon>Bacteria</taxon>
        <taxon>Bacillati</taxon>
        <taxon>Bacillota</taxon>
        <taxon>Bacilli</taxon>
        <taxon>Bacillales</taxon>
        <taxon>Alicyclobacillaceae</taxon>
        <taxon>Effusibacillus</taxon>
    </lineage>
</organism>
<protein>
    <recommendedName>
        <fullName evidence="3">DUF192 domain-containing protein</fullName>
    </recommendedName>
</protein>
<proteinExistence type="predicted"/>
<evidence type="ECO:0000313" key="1">
    <source>
        <dbReference type="EMBL" id="GAX91534.1"/>
    </source>
</evidence>
<dbReference type="Proteomes" id="UP000217785">
    <property type="component" value="Unassembled WGS sequence"/>
</dbReference>
<dbReference type="Gene3D" id="2.60.120.1140">
    <property type="entry name" value="Protein of unknown function DUF192"/>
    <property type="match status" value="1"/>
</dbReference>
<evidence type="ECO:0008006" key="3">
    <source>
        <dbReference type="Google" id="ProtNLM"/>
    </source>
</evidence>
<gene>
    <name evidence="1" type="ORF">EFBL_3224</name>
</gene>
<reference evidence="2" key="1">
    <citation type="submission" date="2017-07" db="EMBL/GenBank/DDBJ databases">
        <title>Draft genome sequence of Effusibacillus lacus strain skLN1.</title>
        <authorList>
            <person name="Watanabe M."/>
            <person name="Kojima H."/>
            <person name="Fukui M."/>
        </authorList>
    </citation>
    <scope>NUCLEOTIDE SEQUENCE [LARGE SCALE GENOMIC DNA]</scope>
    <source>
        <strain evidence="2">skLN1</strain>
    </source>
</reference>
<dbReference type="PANTHER" id="PTHR37953:SF1">
    <property type="entry name" value="UPF0127 PROTEIN MJ1496"/>
    <property type="match status" value="1"/>
</dbReference>
<dbReference type="Pfam" id="PF02643">
    <property type="entry name" value="DUF192"/>
    <property type="match status" value="1"/>
</dbReference>
<sequence length="115" mass="13348">MTMVVDKDGYQIHIPIRLEKADRFVSRFLGLMFRKELPENQALWLVPCNSIHMFFMKFSIDVIFLDQMNRIVKLAKHVQPWSVLSPVRSAYSVLELPAGTIERYGIEPGDKLVLL</sequence>